<accession>A0A0C2J8W2</accession>
<evidence type="ECO:0000313" key="2">
    <source>
        <dbReference type="Proteomes" id="UP000031668"/>
    </source>
</evidence>
<name>A0A0C2J8W2_THEKT</name>
<proteinExistence type="predicted"/>
<dbReference type="AlphaFoldDB" id="A0A0C2J8W2"/>
<organism evidence="1 2">
    <name type="scientific">Thelohanellus kitauei</name>
    <name type="common">Myxosporean</name>
    <dbReference type="NCBI Taxonomy" id="669202"/>
    <lineage>
        <taxon>Eukaryota</taxon>
        <taxon>Metazoa</taxon>
        <taxon>Cnidaria</taxon>
        <taxon>Myxozoa</taxon>
        <taxon>Myxosporea</taxon>
        <taxon>Bivalvulida</taxon>
        <taxon>Platysporina</taxon>
        <taxon>Myxobolidae</taxon>
        <taxon>Thelohanellus</taxon>
    </lineage>
</organism>
<dbReference type="EMBL" id="JWZT01000486">
    <property type="protein sequence ID" value="KII74244.1"/>
    <property type="molecule type" value="Genomic_DNA"/>
</dbReference>
<sequence>MRNTYFLAFIGDQQHAIRDFDHSISVYGLYEPLSSSHCRSRFLVLCDVPFRIRVRYNTRGQVDGMLLSENKWAINWQMIANGLILFRCYTQSYRPIRGQITYGSKSGQGKNVRKENSQESAVGSLRPRWPYADRYGYRIYSEFEGVYKSLEEENPLQAIGQWGHRPGLNGPS</sequence>
<evidence type="ECO:0000313" key="1">
    <source>
        <dbReference type="EMBL" id="KII74244.1"/>
    </source>
</evidence>
<reference evidence="1 2" key="1">
    <citation type="journal article" date="2014" name="Genome Biol. Evol.">
        <title>The genome of the myxosporean Thelohanellus kitauei shows adaptations to nutrient acquisition within its fish host.</title>
        <authorList>
            <person name="Yang Y."/>
            <person name="Xiong J."/>
            <person name="Zhou Z."/>
            <person name="Huo F."/>
            <person name="Miao W."/>
            <person name="Ran C."/>
            <person name="Liu Y."/>
            <person name="Zhang J."/>
            <person name="Feng J."/>
            <person name="Wang M."/>
            <person name="Wang M."/>
            <person name="Wang L."/>
            <person name="Yao B."/>
        </authorList>
    </citation>
    <scope>NUCLEOTIDE SEQUENCE [LARGE SCALE GENOMIC DNA]</scope>
    <source>
        <strain evidence="1">Wuqing</strain>
    </source>
</reference>
<gene>
    <name evidence="1" type="ORF">RF11_07177</name>
</gene>
<dbReference type="Proteomes" id="UP000031668">
    <property type="component" value="Unassembled WGS sequence"/>
</dbReference>
<protein>
    <submittedName>
        <fullName evidence="1">Uncharacterized protein</fullName>
    </submittedName>
</protein>
<keyword evidence="2" id="KW-1185">Reference proteome</keyword>
<comment type="caution">
    <text evidence="1">The sequence shown here is derived from an EMBL/GenBank/DDBJ whole genome shotgun (WGS) entry which is preliminary data.</text>
</comment>